<evidence type="ECO:0000256" key="1">
    <source>
        <dbReference type="ARBA" id="ARBA00006975"/>
    </source>
</evidence>
<evidence type="ECO:0000256" key="3">
    <source>
        <dbReference type="HAMAP-Rule" id="MF_00580"/>
    </source>
</evidence>
<comment type="caution">
    <text evidence="5">The sequence shown here is derived from an EMBL/GenBank/DDBJ whole genome shotgun (WGS) entry which is preliminary data.</text>
</comment>
<dbReference type="GO" id="GO:0005524">
    <property type="term" value="F:ATP binding"/>
    <property type="evidence" value="ECO:0007669"/>
    <property type="project" value="InterPro"/>
</dbReference>
<evidence type="ECO:0000313" key="5">
    <source>
        <dbReference type="EMBL" id="RGD73532.1"/>
    </source>
</evidence>
<comment type="function">
    <text evidence="3 4">Together with the chaperonin GroEL, plays an essential role in assisting protein folding. The GroEL-GroES system forms a nano-cage that allows encapsulation of the non-native substrate proteins and provides a physical environment optimized to promote and accelerate protein folding. GroES binds to the apical surface of the GroEL ring, thereby capping the opening of the GroEL channel.</text>
</comment>
<dbReference type="AlphaFoldDB" id="A0A3E3DW83"/>
<dbReference type="PANTHER" id="PTHR10772:SF58">
    <property type="entry name" value="CO-CHAPERONIN GROES"/>
    <property type="match status" value="1"/>
</dbReference>
<dbReference type="NCBIfam" id="NF001533">
    <property type="entry name" value="PRK00364.2-4"/>
    <property type="match status" value="1"/>
</dbReference>
<comment type="subunit">
    <text evidence="3">Heptamer of 7 subunits arranged in a ring. Interacts with the chaperonin GroEL.</text>
</comment>
<dbReference type="InterPro" id="IPR011032">
    <property type="entry name" value="GroES-like_sf"/>
</dbReference>
<gene>
    <name evidence="3" type="primary">groES</name>
    <name evidence="3" type="synonym">groS</name>
    <name evidence="5" type="ORF">DW687_09235</name>
</gene>
<dbReference type="GO" id="GO:0044183">
    <property type="term" value="F:protein folding chaperone"/>
    <property type="evidence" value="ECO:0007669"/>
    <property type="project" value="InterPro"/>
</dbReference>
<keyword evidence="2 3" id="KW-0143">Chaperone</keyword>
<dbReference type="PANTHER" id="PTHR10772">
    <property type="entry name" value="10 KDA HEAT SHOCK PROTEIN"/>
    <property type="match status" value="1"/>
</dbReference>
<name>A0A3E3DW83_9FIRM</name>
<dbReference type="GO" id="GO:0051087">
    <property type="term" value="F:protein-folding chaperone binding"/>
    <property type="evidence" value="ECO:0007669"/>
    <property type="project" value="TreeGrafter"/>
</dbReference>
<accession>A0A3E3DW83</accession>
<dbReference type="InterPro" id="IPR020818">
    <property type="entry name" value="Chaperonin_GroES"/>
</dbReference>
<evidence type="ECO:0000313" key="6">
    <source>
        <dbReference type="Proteomes" id="UP000261212"/>
    </source>
</evidence>
<protein>
    <recommendedName>
        <fullName evidence="3">Co-chaperonin GroES</fullName>
    </recommendedName>
    <alternativeName>
        <fullName evidence="3">10 kDa chaperonin</fullName>
    </alternativeName>
    <alternativeName>
        <fullName evidence="3">Chaperonin-10</fullName>
        <shortName evidence="3">Cpn10</shortName>
    </alternativeName>
</protein>
<dbReference type="PRINTS" id="PR00297">
    <property type="entry name" value="CHAPERONIN10"/>
</dbReference>
<sequence length="94" mass="10158">MKLQPLGDKVVIKVKEEEKTTATGIILPDTAKEKPVMGEIVAVGSGEIVDGKKVALDVKEGDTVIYSKYAGSEVKLEGEEYLILRQSDILAIVK</sequence>
<keyword evidence="3" id="KW-0963">Cytoplasm</keyword>
<dbReference type="Proteomes" id="UP000261212">
    <property type="component" value="Unassembled WGS sequence"/>
</dbReference>
<dbReference type="NCBIfam" id="NF001534">
    <property type="entry name" value="PRK00364.2-5"/>
    <property type="match status" value="1"/>
</dbReference>
<dbReference type="RefSeq" id="WP_007051001.1">
    <property type="nucleotide sequence ID" value="NZ_CABKNJ010000001.1"/>
</dbReference>
<dbReference type="Pfam" id="PF00166">
    <property type="entry name" value="Cpn10"/>
    <property type="match status" value="1"/>
</dbReference>
<dbReference type="GeneID" id="98001261"/>
<reference evidence="5 6" key="1">
    <citation type="submission" date="2018-08" db="EMBL/GenBank/DDBJ databases">
        <title>A genome reference for cultivated species of the human gut microbiota.</title>
        <authorList>
            <person name="Zou Y."/>
            <person name="Xue W."/>
            <person name="Luo G."/>
        </authorList>
    </citation>
    <scope>NUCLEOTIDE SEQUENCE [LARGE SCALE GENOMIC DNA]</scope>
    <source>
        <strain evidence="5 6">AM25-6</strain>
    </source>
</reference>
<dbReference type="SUPFAM" id="SSF50129">
    <property type="entry name" value="GroES-like"/>
    <property type="match status" value="1"/>
</dbReference>
<comment type="subcellular location">
    <subcellularLocation>
        <location evidence="3">Cytoplasm</location>
    </subcellularLocation>
</comment>
<dbReference type="InterPro" id="IPR037124">
    <property type="entry name" value="Chaperonin_GroES_sf"/>
</dbReference>
<dbReference type="FunFam" id="2.30.33.40:FF:000001">
    <property type="entry name" value="10 kDa chaperonin"/>
    <property type="match status" value="1"/>
</dbReference>
<evidence type="ECO:0000256" key="4">
    <source>
        <dbReference type="RuleBase" id="RU000535"/>
    </source>
</evidence>
<dbReference type="GO" id="GO:0005737">
    <property type="term" value="C:cytoplasm"/>
    <property type="evidence" value="ECO:0007669"/>
    <property type="project" value="UniProtKB-SubCell"/>
</dbReference>
<evidence type="ECO:0000256" key="2">
    <source>
        <dbReference type="ARBA" id="ARBA00023186"/>
    </source>
</evidence>
<organism evidence="5 6">
    <name type="scientific">Anaerofustis stercorihominis</name>
    <dbReference type="NCBI Taxonomy" id="214853"/>
    <lineage>
        <taxon>Bacteria</taxon>
        <taxon>Bacillati</taxon>
        <taxon>Bacillota</taxon>
        <taxon>Clostridia</taxon>
        <taxon>Eubacteriales</taxon>
        <taxon>Eubacteriaceae</taxon>
        <taxon>Anaerofustis</taxon>
    </lineage>
</organism>
<dbReference type="SMART" id="SM00883">
    <property type="entry name" value="Cpn10"/>
    <property type="match status" value="1"/>
</dbReference>
<proteinExistence type="inferred from homology"/>
<dbReference type="Gene3D" id="2.30.33.40">
    <property type="entry name" value="GroES chaperonin"/>
    <property type="match status" value="1"/>
</dbReference>
<dbReference type="GO" id="GO:0046872">
    <property type="term" value="F:metal ion binding"/>
    <property type="evidence" value="ECO:0007669"/>
    <property type="project" value="TreeGrafter"/>
</dbReference>
<dbReference type="HAMAP" id="MF_00580">
    <property type="entry name" value="CH10"/>
    <property type="match status" value="1"/>
</dbReference>
<comment type="similarity">
    <text evidence="1 3 4">Belongs to the GroES chaperonin family.</text>
</comment>
<dbReference type="GO" id="GO:0051082">
    <property type="term" value="F:unfolded protein binding"/>
    <property type="evidence" value="ECO:0007669"/>
    <property type="project" value="TreeGrafter"/>
</dbReference>
<dbReference type="EMBL" id="QUSM01000005">
    <property type="protein sequence ID" value="RGD73532.1"/>
    <property type="molecule type" value="Genomic_DNA"/>
</dbReference>
<dbReference type="CDD" id="cd00320">
    <property type="entry name" value="cpn10"/>
    <property type="match status" value="1"/>
</dbReference>
<dbReference type="NCBIfam" id="NF001531">
    <property type="entry name" value="PRK00364.2-2"/>
    <property type="match status" value="1"/>
</dbReference>